<sequence>MDLIAGKNRLSTEDFLVVDIERFLGPLDLLLHLIRQQDIDVFEIPIARITRQFLTAIEGIEAKDLDNAGEFLEMAAGLIRIKAQMLLPRHGEAEDEDPRAELVRRLLEYEQIREISQRLALAEAERARRFPKGFLEPRPCPLMEKTPLQTVWDEVLEAALAVTVPEPRVRLHHVTTRPVAMEDKMNLILDTLERVRGIEFNRLVRPFKDRMHGVMTFLAGLELTRRRRVKLRQTELFSELWVYRGAE</sequence>
<dbReference type="InterPro" id="IPR003768">
    <property type="entry name" value="ScpA"/>
</dbReference>
<dbReference type="EMBL" id="UINC01100997">
    <property type="protein sequence ID" value="SVC61484.1"/>
    <property type="molecule type" value="Genomic_DNA"/>
</dbReference>
<dbReference type="PANTHER" id="PTHR33969">
    <property type="entry name" value="SEGREGATION AND CONDENSATION PROTEIN A"/>
    <property type="match status" value="1"/>
</dbReference>
<name>A0A382NJW2_9ZZZZ</name>
<proteinExistence type="predicted"/>
<protein>
    <recommendedName>
        <fullName evidence="2">Segregation and condensation protein A</fullName>
    </recommendedName>
</protein>
<evidence type="ECO:0008006" key="2">
    <source>
        <dbReference type="Google" id="ProtNLM"/>
    </source>
</evidence>
<dbReference type="InterPro" id="IPR023093">
    <property type="entry name" value="ScpA-like_C"/>
</dbReference>
<organism evidence="1">
    <name type="scientific">marine metagenome</name>
    <dbReference type="NCBI Taxonomy" id="408172"/>
    <lineage>
        <taxon>unclassified sequences</taxon>
        <taxon>metagenomes</taxon>
        <taxon>ecological metagenomes</taxon>
    </lineage>
</organism>
<gene>
    <name evidence="1" type="ORF">METZ01_LOCUS314338</name>
</gene>
<dbReference type="PANTHER" id="PTHR33969:SF2">
    <property type="entry name" value="SEGREGATION AND CONDENSATION PROTEIN A"/>
    <property type="match status" value="1"/>
</dbReference>
<dbReference type="Gene3D" id="1.10.10.580">
    <property type="entry name" value="Structural maintenance of chromosome 1. Chain E"/>
    <property type="match status" value="1"/>
</dbReference>
<dbReference type="AlphaFoldDB" id="A0A382NJW2"/>
<feature type="non-terminal residue" evidence="1">
    <location>
        <position position="247"/>
    </location>
</feature>
<evidence type="ECO:0000313" key="1">
    <source>
        <dbReference type="EMBL" id="SVC61484.1"/>
    </source>
</evidence>
<accession>A0A382NJW2</accession>
<dbReference type="Gene3D" id="6.10.250.2410">
    <property type="match status" value="1"/>
</dbReference>
<reference evidence="1" key="1">
    <citation type="submission" date="2018-05" db="EMBL/GenBank/DDBJ databases">
        <authorList>
            <person name="Lanie J.A."/>
            <person name="Ng W.-L."/>
            <person name="Kazmierczak K.M."/>
            <person name="Andrzejewski T.M."/>
            <person name="Davidsen T.M."/>
            <person name="Wayne K.J."/>
            <person name="Tettelin H."/>
            <person name="Glass J.I."/>
            <person name="Rusch D."/>
            <person name="Podicherti R."/>
            <person name="Tsui H.-C.T."/>
            <person name="Winkler M.E."/>
        </authorList>
    </citation>
    <scope>NUCLEOTIDE SEQUENCE</scope>
</reference>
<dbReference type="Pfam" id="PF02616">
    <property type="entry name" value="SMC_ScpA"/>
    <property type="match status" value="1"/>
</dbReference>